<evidence type="ECO:0000313" key="1">
    <source>
        <dbReference type="EMBL" id="KAJ8444380.1"/>
    </source>
</evidence>
<proteinExistence type="predicted"/>
<organism evidence="1 2">
    <name type="scientific">Carnegiea gigantea</name>
    <dbReference type="NCBI Taxonomy" id="171969"/>
    <lineage>
        <taxon>Eukaryota</taxon>
        <taxon>Viridiplantae</taxon>
        <taxon>Streptophyta</taxon>
        <taxon>Embryophyta</taxon>
        <taxon>Tracheophyta</taxon>
        <taxon>Spermatophyta</taxon>
        <taxon>Magnoliopsida</taxon>
        <taxon>eudicotyledons</taxon>
        <taxon>Gunneridae</taxon>
        <taxon>Pentapetalae</taxon>
        <taxon>Caryophyllales</taxon>
        <taxon>Cactineae</taxon>
        <taxon>Cactaceae</taxon>
        <taxon>Cactoideae</taxon>
        <taxon>Echinocereeae</taxon>
        <taxon>Carnegiea</taxon>
    </lineage>
</organism>
<dbReference type="Proteomes" id="UP001153076">
    <property type="component" value="Unassembled WGS sequence"/>
</dbReference>
<comment type="caution">
    <text evidence="1">The sequence shown here is derived from an EMBL/GenBank/DDBJ whole genome shotgun (WGS) entry which is preliminary data.</text>
</comment>
<reference evidence="1" key="1">
    <citation type="submission" date="2022-04" db="EMBL/GenBank/DDBJ databases">
        <title>Carnegiea gigantea Genome sequencing and assembly v2.</title>
        <authorList>
            <person name="Copetti D."/>
            <person name="Sanderson M.J."/>
            <person name="Burquez A."/>
            <person name="Wojciechowski M.F."/>
        </authorList>
    </citation>
    <scope>NUCLEOTIDE SEQUENCE</scope>
    <source>
        <strain evidence="1">SGP5-SGP5p</strain>
        <tissue evidence="1">Aerial part</tissue>
    </source>
</reference>
<dbReference type="AlphaFoldDB" id="A0A9Q1KIU8"/>
<sequence>MSPPSQKQYRDYEMVDVVAEIEPLLSKFNLNCGIRGLHMVACFDMAEHFGGDTSWLAKEARTAINCLERLISICDLAENRDKETVARFSGMFPSYLTDFVAEDKKFAAETIPCSKEFDNERVRTFMHFGAHAKVLKLCLGVFISPNPDWIRRGWTKDRLKEKVRTEDRTE</sequence>
<gene>
    <name evidence="1" type="ORF">Cgig2_026584</name>
</gene>
<evidence type="ECO:0000313" key="2">
    <source>
        <dbReference type="Proteomes" id="UP001153076"/>
    </source>
</evidence>
<accession>A0A9Q1KIU8</accession>
<name>A0A9Q1KIU8_9CARY</name>
<protein>
    <submittedName>
        <fullName evidence="1">Uncharacterized protein</fullName>
    </submittedName>
</protein>
<dbReference type="EMBL" id="JAKOGI010000099">
    <property type="protein sequence ID" value="KAJ8444380.1"/>
    <property type="molecule type" value="Genomic_DNA"/>
</dbReference>
<keyword evidence="2" id="KW-1185">Reference proteome</keyword>